<dbReference type="PANTHER" id="PTHR32089">
    <property type="entry name" value="METHYL-ACCEPTING CHEMOTAXIS PROTEIN MCPB"/>
    <property type="match status" value="1"/>
</dbReference>
<sequence>MTIGKKLFTIFSIIILILVVLSTFSIGKMTEIDEDYSFVIEDRVYRVMELSTIQNATSLQGLYINAYILRKDASVLENLNSQIEIINEKISDLEALSNTADVQEKLAKLKEQQALYDEYVYEVIRYVDNNDLDKAYNMLFEFAVPTNVEIQETIDEFVASQKALMDTTNTKTTETAKMSKTVVITLSVIGNLIAITLAIFITLSITRPLRKLTDAANVIASGDLREQDIKVNTKDEINQLAAAFNTMKANLSNLISNVSLNVSSATAATEQLASSTDEVTTASNDIAKRVEAVALGSAQAAAIGNDCAVAMDETAQGVSRIAEAAQLLNSQAIDMQTIAGEGGQTLQTAEQQMSVIQQSSHDTKEKIKQLSKQSAEIENITKVITDITDQTNLLALNAAIEAARAGEHGKGFAVVADEVRKLAEQSKNSAAQIAGLTTAIQKDTKEVEESVSTTAQNVDQGVSYLKNAQVSFNNIVGAITEMTAQIQEVSATSEEISASTEEVAASVAEMAHASNNAADEISVVTASVEEQTATMQEINDVAKSVSEGALEIQEQVNQFKI</sequence>
<dbReference type="PROSITE" id="PS50885">
    <property type="entry name" value="HAMP"/>
    <property type="match status" value="1"/>
</dbReference>
<dbReference type="SMART" id="SM00304">
    <property type="entry name" value="HAMP"/>
    <property type="match status" value="1"/>
</dbReference>
<evidence type="ECO:0000259" key="10">
    <source>
        <dbReference type="PROSITE" id="PS50885"/>
    </source>
</evidence>
<proteinExistence type="inferred from homology"/>
<feature type="coiled-coil region" evidence="7">
    <location>
        <begin position="76"/>
        <end position="113"/>
    </location>
</feature>
<dbReference type="Pfam" id="PF00672">
    <property type="entry name" value="HAMP"/>
    <property type="match status" value="1"/>
</dbReference>
<evidence type="ECO:0000313" key="12">
    <source>
        <dbReference type="Proteomes" id="UP000600565"/>
    </source>
</evidence>
<feature type="transmembrane region" description="Helical" evidence="8">
    <location>
        <begin position="7"/>
        <end position="27"/>
    </location>
</feature>
<dbReference type="InterPro" id="IPR004089">
    <property type="entry name" value="MCPsignal_dom"/>
</dbReference>
<dbReference type="Pfam" id="PF12729">
    <property type="entry name" value="4HB_MCP_1"/>
    <property type="match status" value="1"/>
</dbReference>
<dbReference type="PANTHER" id="PTHR32089:SF112">
    <property type="entry name" value="LYSOZYME-LIKE PROTEIN-RELATED"/>
    <property type="match status" value="1"/>
</dbReference>
<evidence type="ECO:0000259" key="9">
    <source>
        <dbReference type="PROSITE" id="PS50111"/>
    </source>
</evidence>
<gene>
    <name evidence="11" type="ORF">H9632_08920</name>
</gene>
<keyword evidence="2" id="KW-1003">Cell membrane</keyword>
<dbReference type="InterPro" id="IPR004090">
    <property type="entry name" value="Chemotax_Me-accpt_rcpt"/>
</dbReference>
<feature type="domain" description="HAMP" evidence="10">
    <location>
        <begin position="203"/>
        <end position="256"/>
    </location>
</feature>
<evidence type="ECO:0000256" key="1">
    <source>
        <dbReference type="ARBA" id="ARBA00004236"/>
    </source>
</evidence>
<keyword evidence="8" id="KW-1133">Transmembrane helix</keyword>
<feature type="transmembrane region" description="Helical" evidence="8">
    <location>
        <begin position="182"/>
        <end position="203"/>
    </location>
</feature>
<keyword evidence="8" id="KW-0812">Transmembrane</keyword>
<dbReference type="InterPro" id="IPR003660">
    <property type="entry name" value="HAMP_dom"/>
</dbReference>
<dbReference type="PROSITE" id="PS50111">
    <property type="entry name" value="CHEMOTAXIS_TRANSDUC_2"/>
    <property type="match status" value="1"/>
</dbReference>
<evidence type="ECO:0000256" key="8">
    <source>
        <dbReference type="SAM" id="Phobius"/>
    </source>
</evidence>
<evidence type="ECO:0000256" key="6">
    <source>
        <dbReference type="PROSITE-ProRule" id="PRU00284"/>
    </source>
</evidence>
<dbReference type="CDD" id="cd19411">
    <property type="entry name" value="MCP2201-like_sensor"/>
    <property type="match status" value="1"/>
</dbReference>
<dbReference type="SUPFAM" id="SSF58104">
    <property type="entry name" value="Methyl-accepting chemotaxis protein (MCP) signaling domain"/>
    <property type="match status" value="1"/>
</dbReference>
<comment type="caution">
    <text evidence="11">The sequence shown here is derived from an EMBL/GenBank/DDBJ whole genome shotgun (WGS) entry which is preliminary data.</text>
</comment>
<dbReference type="PRINTS" id="PR00260">
    <property type="entry name" value="CHEMTRNSDUCR"/>
</dbReference>
<name>A0ABR8XMM5_9BACL</name>
<evidence type="ECO:0000256" key="3">
    <source>
        <dbReference type="ARBA" id="ARBA00023136"/>
    </source>
</evidence>
<keyword evidence="7" id="KW-0175">Coiled coil</keyword>
<dbReference type="Gene3D" id="6.10.340.10">
    <property type="match status" value="1"/>
</dbReference>
<evidence type="ECO:0000313" key="11">
    <source>
        <dbReference type="EMBL" id="MBD8033188.1"/>
    </source>
</evidence>
<dbReference type="Proteomes" id="UP000600565">
    <property type="component" value="Unassembled WGS sequence"/>
</dbReference>
<dbReference type="Gene3D" id="1.10.287.950">
    <property type="entry name" value="Methyl-accepting chemotaxis protein"/>
    <property type="match status" value="1"/>
</dbReference>
<keyword evidence="3 8" id="KW-0472">Membrane</keyword>
<organism evidence="11 12">
    <name type="scientific">Solibacillus merdavium</name>
    <dbReference type="NCBI Taxonomy" id="2762218"/>
    <lineage>
        <taxon>Bacteria</taxon>
        <taxon>Bacillati</taxon>
        <taxon>Bacillota</taxon>
        <taxon>Bacilli</taxon>
        <taxon>Bacillales</taxon>
        <taxon>Caryophanaceae</taxon>
        <taxon>Solibacillus</taxon>
    </lineage>
</organism>
<evidence type="ECO:0000256" key="7">
    <source>
        <dbReference type="SAM" id="Coils"/>
    </source>
</evidence>
<dbReference type="RefSeq" id="WP_191703761.1">
    <property type="nucleotide sequence ID" value="NZ_JACSPW010000007.1"/>
</dbReference>
<comment type="subcellular location">
    <subcellularLocation>
        <location evidence="1">Cell membrane</location>
    </subcellularLocation>
</comment>
<protein>
    <submittedName>
        <fullName evidence="11">Methyl-accepting chemotaxis protein</fullName>
    </submittedName>
</protein>
<comment type="similarity">
    <text evidence="5">Belongs to the methyl-accepting chemotaxis (MCP) protein family.</text>
</comment>
<reference evidence="11 12" key="1">
    <citation type="submission" date="2020-08" db="EMBL/GenBank/DDBJ databases">
        <title>A Genomic Blueprint of the Chicken Gut Microbiome.</title>
        <authorList>
            <person name="Gilroy R."/>
            <person name="Ravi A."/>
            <person name="Getino M."/>
            <person name="Pursley I."/>
            <person name="Horton D.L."/>
            <person name="Alikhan N.-F."/>
            <person name="Baker D."/>
            <person name="Gharbi K."/>
            <person name="Hall N."/>
            <person name="Watson M."/>
            <person name="Adriaenssens E.M."/>
            <person name="Foster-Nyarko E."/>
            <person name="Jarju S."/>
            <person name="Secka A."/>
            <person name="Antonio M."/>
            <person name="Oren A."/>
            <person name="Chaudhuri R."/>
            <person name="La Ragione R.M."/>
            <person name="Hildebrand F."/>
            <person name="Pallen M.J."/>
        </authorList>
    </citation>
    <scope>NUCLEOTIDE SEQUENCE [LARGE SCALE GENOMIC DNA]</scope>
    <source>
        <strain evidence="11 12">Sa1YVA6</strain>
    </source>
</reference>
<dbReference type="CDD" id="cd06225">
    <property type="entry name" value="HAMP"/>
    <property type="match status" value="1"/>
</dbReference>
<evidence type="ECO:0000256" key="4">
    <source>
        <dbReference type="ARBA" id="ARBA00023224"/>
    </source>
</evidence>
<evidence type="ECO:0000256" key="2">
    <source>
        <dbReference type="ARBA" id="ARBA00022475"/>
    </source>
</evidence>
<dbReference type="InterPro" id="IPR047347">
    <property type="entry name" value="YvaQ-like_sensor"/>
</dbReference>
<feature type="domain" description="Methyl-accepting transducer" evidence="9">
    <location>
        <begin position="275"/>
        <end position="511"/>
    </location>
</feature>
<accession>A0ABR8XMM5</accession>
<dbReference type="CDD" id="cd11386">
    <property type="entry name" value="MCP_signal"/>
    <property type="match status" value="1"/>
</dbReference>
<keyword evidence="4 6" id="KW-0807">Transducer</keyword>
<evidence type="ECO:0000256" key="5">
    <source>
        <dbReference type="ARBA" id="ARBA00029447"/>
    </source>
</evidence>
<dbReference type="InterPro" id="IPR024478">
    <property type="entry name" value="HlyB_4HB_MCP"/>
</dbReference>
<dbReference type="EMBL" id="JACSPW010000007">
    <property type="protein sequence ID" value="MBD8033188.1"/>
    <property type="molecule type" value="Genomic_DNA"/>
</dbReference>
<keyword evidence="12" id="KW-1185">Reference proteome</keyword>
<dbReference type="SMART" id="SM00283">
    <property type="entry name" value="MA"/>
    <property type="match status" value="1"/>
</dbReference>
<dbReference type="Pfam" id="PF00015">
    <property type="entry name" value="MCPsignal"/>
    <property type="match status" value="1"/>
</dbReference>